<evidence type="ECO:0000313" key="4">
    <source>
        <dbReference type="Proteomes" id="UP001596392"/>
    </source>
</evidence>
<sequence length="932" mass="101128">MQISRPSLDAVPLGPFRDLIDALHELYVSAGCPSGRTVSTSINRDRSLEYVSHETYRAALRGAYLLSWPKYQSIIVDLNKRTLARRNETELVARFHALWARAQEDSQRPTRTGETTTVPNSRAGRGIPPQPPRPDAVVSWPVQQLPTRNSSFTGRRAALARIRTAFEQHEHTTVVLHGVGGAGKTELATEYAHRYGESYPIVWWVRCTDVDQARAGMAELAARLGLGNGSPGDRSLAELRRYLGAPEVPHLLIFDDVNGEQEREIRDLLPIGGGHAILTTTDRELPYDATMVEVEVLEFAPDEASEFLSRQRPGITDAQLADFIELVGRLPQALNIAARIDPAALHGQYAPSDPVVSALAIARAGLSAEHRDLCDLFGWFGPAPVPIALLQRAGTTLGSALGMTLRNRVELRRALRALANYGLIRLGEHQVEMTHLARQALPSSLPADAAARARHHVHEILARAALGVPGVAAAGEYREIGRHLQPSRLVESRNPDAQKLIADQVRFRVLDGDLAKAADLAGQAAAVWQQPDFLGPDHELVLRVQVDLAGAWRGLGDYARARDLAVDVVRRLQASPAHGADHELTLAAVAGTATDLLVAGDYAQAVTAGRENHDRSLRALGAGHARTADCRRRLSASLRHAGAYAEAAFLDLPDFERLEAADTAATVRAAFALAEDQSGLGHYDRALELLDRYLPLGSRLLGDGDLGMLAARRTAAVARRRLGWPQALDELAELYMRCREMLDRSDAHLLSVTVSYANALRDAGVTSRAERLVTDAVEGYRSRLSDGHPLTAVARVNLAAVQRARGLWAAARETGRQAATQLDKLLGESHPYAIAAAVNHATDLSLTGDRAGAVKASRAAYEIAVAARGAEHPETLAAGTNLALDLIAVGKPDDDLRERMLVGWQDLLGEHEFVARWARGSRVECDLDPLPI</sequence>
<protein>
    <submittedName>
        <fullName evidence="3">FxSxx-COOH system tetratricopeptide repeat protein</fullName>
    </submittedName>
</protein>
<dbReference type="InterPro" id="IPR027417">
    <property type="entry name" value="P-loop_NTPase"/>
</dbReference>
<feature type="region of interest" description="Disordered" evidence="1">
    <location>
        <begin position="103"/>
        <end position="135"/>
    </location>
</feature>
<dbReference type="Gene3D" id="1.25.40.10">
    <property type="entry name" value="Tetratricopeptide repeat domain"/>
    <property type="match status" value="2"/>
</dbReference>
<feature type="compositionally biased region" description="Polar residues" evidence="1">
    <location>
        <begin position="109"/>
        <end position="120"/>
    </location>
</feature>
<name>A0ABW2H4P5_9ACTN</name>
<dbReference type="Proteomes" id="UP001596392">
    <property type="component" value="Unassembled WGS sequence"/>
</dbReference>
<dbReference type="PANTHER" id="PTHR47691:SF3">
    <property type="entry name" value="HTH-TYPE TRANSCRIPTIONAL REGULATOR RV0890C-RELATED"/>
    <property type="match status" value="1"/>
</dbReference>
<dbReference type="RefSeq" id="WP_376809101.1">
    <property type="nucleotide sequence ID" value="NZ_JBHTAC010000036.1"/>
</dbReference>
<organism evidence="3 4">
    <name type="scientific">Catellatospora aurea</name>
    <dbReference type="NCBI Taxonomy" id="1337874"/>
    <lineage>
        <taxon>Bacteria</taxon>
        <taxon>Bacillati</taxon>
        <taxon>Actinomycetota</taxon>
        <taxon>Actinomycetes</taxon>
        <taxon>Micromonosporales</taxon>
        <taxon>Micromonosporaceae</taxon>
        <taxon>Catellatospora</taxon>
    </lineage>
</organism>
<dbReference type="InterPro" id="IPR002182">
    <property type="entry name" value="NB-ARC"/>
</dbReference>
<feature type="domain" description="NB-ARC" evidence="2">
    <location>
        <begin position="166"/>
        <end position="309"/>
    </location>
</feature>
<dbReference type="SUPFAM" id="SSF48452">
    <property type="entry name" value="TPR-like"/>
    <property type="match status" value="1"/>
</dbReference>
<proteinExistence type="predicted"/>
<dbReference type="PANTHER" id="PTHR47691">
    <property type="entry name" value="REGULATOR-RELATED"/>
    <property type="match status" value="1"/>
</dbReference>
<reference evidence="4" key="1">
    <citation type="journal article" date="2019" name="Int. J. Syst. Evol. Microbiol.">
        <title>The Global Catalogue of Microorganisms (GCM) 10K type strain sequencing project: providing services to taxonomists for standard genome sequencing and annotation.</title>
        <authorList>
            <consortium name="The Broad Institute Genomics Platform"/>
            <consortium name="The Broad Institute Genome Sequencing Center for Infectious Disease"/>
            <person name="Wu L."/>
            <person name="Ma J."/>
        </authorList>
    </citation>
    <scope>NUCLEOTIDE SEQUENCE [LARGE SCALE GENOMIC DNA]</scope>
    <source>
        <strain evidence="4">CGMCC 1.9106</strain>
    </source>
</reference>
<evidence type="ECO:0000256" key="1">
    <source>
        <dbReference type="SAM" id="MobiDB-lite"/>
    </source>
</evidence>
<accession>A0ABW2H4P5</accession>
<dbReference type="Gene3D" id="3.40.50.300">
    <property type="entry name" value="P-loop containing nucleotide triphosphate hydrolases"/>
    <property type="match status" value="1"/>
</dbReference>
<evidence type="ECO:0000259" key="2">
    <source>
        <dbReference type="Pfam" id="PF00931"/>
    </source>
</evidence>
<dbReference type="EMBL" id="JBHTAC010000036">
    <property type="protein sequence ID" value="MFC7246249.1"/>
    <property type="molecule type" value="Genomic_DNA"/>
</dbReference>
<gene>
    <name evidence="3" type="primary">fxsT</name>
    <name evidence="3" type="ORF">ACFQO7_27555</name>
</gene>
<comment type="caution">
    <text evidence="3">The sequence shown here is derived from an EMBL/GenBank/DDBJ whole genome shotgun (WGS) entry which is preliminary data.</text>
</comment>
<dbReference type="InterPro" id="IPR011990">
    <property type="entry name" value="TPR-like_helical_dom_sf"/>
</dbReference>
<evidence type="ECO:0000313" key="3">
    <source>
        <dbReference type="EMBL" id="MFC7246249.1"/>
    </source>
</evidence>
<dbReference type="SUPFAM" id="SSF52540">
    <property type="entry name" value="P-loop containing nucleoside triphosphate hydrolases"/>
    <property type="match status" value="1"/>
</dbReference>
<dbReference type="Pfam" id="PF00931">
    <property type="entry name" value="NB-ARC"/>
    <property type="match status" value="1"/>
</dbReference>
<dbReference type="NCBIfam" id="NF040586">
    <property type="entry name" value="FxSxx_TPR"/>
    <property type="match status" value="1"/>
</dbReference>
<keyword evidence="4" id="KW-1185">Reference proteome</keyword>